<accession>A0A5J5L007</accession>
<name>A0A5J5L007_9MICC</name>
<dbReference type="Gene3D" id="3.30.70.1060">
    <property type="entry name" value="Dimeric alpha+beta barrel"/>
    <property type="match status" value="1"/>
</dbReference>
<comment type="similarity">
    <text evidence="1">Belongs to the YciI family.</text>
</comment>
<sequence>MKFMLIMRTVDQAAVDASEAIDFEEIIAAMGAYNETMINAGVLADGAGLTDASEGSVVDFGEDEPVVTDGPYGELRELFNGFWIVEVSSQEEAIEWAKRAPLGAGTQLEIRRVTSPDDFPQENEWVQKEQQWIAEGKLSGK</sequence>
<gene>
    <name evidence="3" type="ORF">FCK90_07890</name>
</gene>
<dbReference type="InterPro" id="IPR005545">
    <property type="entry name" value="YCII"/>
</dbReference>
<organism evidence="3 4">
    <name type="scientific">Kocuria coralli</name>
    <dbReference type="NCBI Taxonomy" id="1461025"/>
    <lineage>
        <taxon>Bacteria</taxon>
        <taxon>Bacillati</taxon>
        <taxon>Actinomycetota</taxon>
        <taxon>Actinomycetes</taxon>
        <taxon>Micrococcales</taxon>
        <taxon>Micrococcaceae</taxon>
        <taxon>Kocuria</taxon>
    </lineage>
</organism>
<reference evidence="3 4" key="1">
    <citation type="submission" date="2019-05" db="EMBL/GenBank/DDBJ databases">
        <title>Kocuria coralli sp. nov., a novel actinobacterium isolated from coral reef seawater.</title>
        <authorList>
            <person name="Li J."/>
        </authorList>
    </citation>
    <scope>NUCLEOTIDE SEQUENCE [LARGE SCALE GENOMIC DNA]</scope>
    <source>
        <strain evidence="3 4">SCSIO 13007</strain>
    </source>
</reference>
<evidence type="ECO:0000256" key="1">
    <source>
        <dbReference type="ARBA" id="ARBA00007689"/>
    </source>
</evidence>
<dbReference type="Proteomes" id="UP000325957">
    <property type="component" value="Unassembled WGS sequence"/>
</dbReference>
<dbReference type="OrthoDB" id="668782at2"/>
<dbReference type="AlphaFoldDB" id="A0A5J5L007"/>
<evidence type="ECO:0000313" key="4">
    <source>
        <dbReference type="Proteomes" id="UP000325957"/>
    </source>
</evidence>
<dbReference type="PANTHER" id="PTHR35174">
    <property type="entry name" value="BLL7171 PROTEIN-RELATED"/>
    <property type="match status" value="1"/>
</dbReference>
<dbReference type="Pfam" id="PF03795">
    <property type="entry name" value="YCII"/>
    <property type="match status" value="1"/>
</dbReference>
<dbReference type="InterPro" id="IPR011008">
    <property type="entry name" value="Dimeric_a/b-barrel"/>
</dbReference>
<comment type="caution">
    <text evidence="3">The sequence shown here is derived from an EMBL/GenBank/DDBJ whole genome shotgun (WGS) entry which is preliminary data.</text>
</comment>
<evidence type="ECO:0000313" key="3">
    <source>
        <dbReference type="EMBL" id="KAA9394376.1"/>
    </source>
</evidence>
<evidence type="ECO:0000259" key="2">
    <source>
        <dbReference type="Pfam" id="PF03795"/>
    </source>
</evidence>
<protein>
    <submittedName>
        <fullName evidence="3">YciI family protein</fullName>
    </submittedName>
</protein>
<proteinExistence type="inferred from homology"/>
<dbReference type="EMBL" id="SZWF01000007">
    <property type="protein sequence ID" value="KAA9394376.1"/>
    <property type="molecule type" value="Genomic_DNA"/>
</dbReference>
<keyword evidence="4" id="KW-1185">Reference proteome</keyword>
<dbReference type="RefSeq" id="WP_158033747.1">
    <property type="nucleotide sequence ID" value="NZ_ML708616.1"/>
</dbReference>
<feature type="domain" description="YCII-related" evidence="2">
    <location>
        <begin position="1"/>
        <end position="114"/>
    </location>
</feature>
<dbReference type="SUPFAM" id="SSF54909">
    <property type="entry name" value="Dimeric alpha+beta barrel"/>
    <property type="match status" value="1"/>
</dbReference>